<sequence>MKYFCVSQHCGLCRFRLNLGDIIVAVRRDGTERSQPYPYSIRGFADGSLDVEYVQCHGKCHHDEERVGCHLDCSDIVSPETFLKIYEATAPDFEPSAIANKQRLRWLRSWLASILGTATHYRLPPEIYSDIAAWTFEHQIERCLAVWYADERRAEMRKVSRVAMSKKIYVRTVDFEGVQYIARLTNTAADGLDVMVFDPTSRTPSDRLYVASDHLGIRQLLFASSLFDYAIKQEPDVWWKTVSLDCLGGFIRAQGDGLKLRKIAGESIQLPKVAWGLPQPSYKPIRLEKTCSAEPTFRMSVLPCNDSQTTAYSLCWNQSILLLHAHTVGEELEFYKSLRTMDESALWFYMPLHAGEVLTEIWKCDGSLGSAIALLLVTSRGRSSFLGVQPQRGWSRSKWTLLDLPSKTPSRIYMMRTTFGVPLLGFESPRPDRQNRTPKVEWPTSPYPRCRRHENFAWSRANLIDVVEIIPCRHRRQGMKITSGLLLRYDGGHQACVGQVRLDQLEIPLGVDPALKLWLGFSLTHDGPCVSNIKLSREIPTLPVCENWFQVDWCNDLEWWYSDRQCQLSQQGRMSPATIA</sequence>
<name>A0AAX4IL99_9PEZI</name>
<dbReference type="KEGG" id="cdet:87945752"/>
<organism evidence="1 2">
    <name type="scientific">Colletotrichum destructivum</name>
    <dbReference type="NCBI Taxonomy" id="34406"/>
    <lineage>
        <taxon>Eukaryota</taxon>
        <taxon>Fungi</taxon>
        <taxon>Dikarya</taxon>
        <taxon>Ascomycota</taxon>
        <taxon>Pezizomycotina</taxon>
        <taxon>Sordariomycetes</taxon>
        <taxon>Hypocreomycetidae</taxon>
        <taxon>Glomerellales</taxon>
        <taxon>Glomerellaceae</taxon>
        <taxon>Colletotrichum</taxon>
        <taxon>Colletotrichum destructivum species complex</taxon>
    </lineage>
</organism>
<dbReference type="Proteomes" id="UP001322277">
    <property type="component" value="Chromosome 6"/>
</dbReference>
<evidence type="ECO:0000313" key="2">
    <source>
        <dbReference type="Proteomes" id="UP001322277"/>
    </source>
</evidence>
<dbReference type="AlphaFoldDB" id="A0AAX4IL99"/>
<evidence type="ECO:0008006" key="3">
    <source>
        <dbReference type="Google" id="ProtNLM"/>
    </source>
</evidence>
<accession>A0AAX4IL99</accession>
<gene>
    <name evidence="1" type="ORF">CDEST_09249</name>
</gene>
<evidence type="ECO:0000313" key="1">
    <source>
        <dbReference type="EMBL" id="WQF84235.1"/>
    </source>
</evidence>
<reference evidence="2" key="1">
    <citation type="journal article" date="2023" name="bioRxiv">
        <title>Complete genome of the Medicago anthracnose fungus, Colletotrichum destructivum, reveals a mini-chromosome-like region within a core chromosome.</title>
        <authorList>
            <person name="Lapalu N."/>
            <person name="Simon A."/>
            <person name="Lu A."/>
            <person name="Plaumann P.-L."/>
            <person name="Amselem J."/>
            <person name="Pigne S."/>
            <person name="Auger A."/>
            <person name="Koch C."/>
            <person name="Dallery J.-F."/>
            <person name="O'Connell R.J."/>
        </authorList>
    </citation>
    <scope>NUCLEOTIDE SEQUENCE [LARGE SCALE GENOMIC DNA]</scope>
    <source>
        <strain evidence="2">CBS 520.97</strain>
    </source>
</reference>
<dbReference type="EMBL" id="CP137310">
    <property type="protein sequence ID" value="WQF84235.1"/>
    <property type="molecule type" value="Genomic_DNA"/>
</dbReference>
<protein>
    <recommendedName>
        <fullName evidence="3">Heterokaryon incompatibility domain-containing protein</fullName>
    </recommendedName>
</protein>
<dbReference type="RefSeq" id="XP_062781459.1">
    <property type="nucleotide sequence ID" value="XM_062925408.1"/>
</dbReference>
<proteinExistence type="predicted"/>
<keyword evidence="2" id="KW-1185">Reference proteome</keyword>
<dbReference type="GeneID" id="87945752"/>